<feature type="domain" description="Carrier" evidence="11">
    <location>
        <begin position="4317"/>
        <end position="4392"/>
    </location>
</feature>
<evidence type="ECO:0000256" key="6">
    <source>
        <dbReference type="ARBA" id="ARBA00022679"/>
    </source>
</evidence>
<feature type="domain" description="Carrier" evidence="11">
    <location>
        <begin position="6433"/>
        <end position="6508"/>
    </location>
</feature>
<dbReference type="CDD" id="cd05930">
    <property type="entry name" value="A_NRPS"/>
    <property type="match status" value="3"/>
</dbReference>
<dbReference type="SUPFAM" id="SSF53901">
    <property type="entry name" value="Thiolase-like"/>
    <property type="match status" value="1"/>
</dbReference>
<dbReference type="Pfam" id="PF13193">
    <property type="entry name" value="AMP-binding_C"/>
    <property type="match status" value="2"/>
</dbReference>
<dbReference type="InterPro" id="IPR025110">
    <property type="entry name" value="AMP-bd_C"/>
</dbReference>
<dbReference type="InterPro" id="IPR016039">
    <property type="entry name" value="Thiolase-like"/>
</dbReference>
<dbReference type="SUPFAM" id="SSF53383">
    <property type="entry name" value="PLP-dependent transferases"/>
    <property type="match status" value="1"/>
</dbReference>
<dbReference type="PROSITE" id="PS00455">
    <property type="entry name" value="AMP_BINDING"/>
    <property type="match status" value="5"/>
</dbReference>
<evidence type="ECO:0000256" key="8">
    <source>
        <dbReference type="ARBA" id="ARBA00023054"/>
    </source>
</evidence>
<dbReference type="InterPro" id="IPR015424">
    <property type="entry name" value="PyrdxlP-dep_Trfase"/>
</dbReference>
<feature type="domain" description="Carrier" evidence="11">
    <location>
        <begin position="3225"/>
        <end position="3299"/>
    </location>
</feature>
<comment type="function">
    <text evidence="10">Involved in production of the polyketide antibiotic thailandamide.</text>
</comment>
<dbReference type="SMART" id="SM01294">
    <property type="entry name" value="PKS_PP_betabranch"/>
    <property type="match status" value="1"/>
</dbReference>
<evidence type="ECO:0000256" key="2">
    <source>
        <dbReference type="ARBA" id="ARBA00004496"/>
    </source>
</evidence>
<dbReference type="FunFam" id="3.40.47.10:FF:000019">
    <property type="entry name" value="Polyketide synthase type I"/>
    <property type="match status" value="1"/>
</dbReference>
<keyword evidence="8" id="KW-0175">Coiled coil</keyword>
<dbReference type="NCBIfam" id="TIGR01733">
    <property type="entry name" value="AA-adenyl-dom"/>
    <property type="match status" value="4"/>
</dbReference>
<dbReference type="Gene3D" id="3.90.1150.10">
    <property type="entry name" value="Aspartate Aminotransferase, domain 1"/>
    <property type="match status" value="1"/>
</dbReference>
<dbReference type="GO" id="GO:0044550">
    <property type="term" value="P:secondary metabolite biosynthetic process"/>
    <property type="evidence" value="ECO:0007669"/>
    <property type="project" value="TreeGrafter"/>
</dbReference>
<dbReference type="Pfam" id="PF00550">
    <property type="entry name" value="PP-binding"/>
    <property type="match status" value="6"/>
</dbReference>
<dbReference type="FunFam" id="3.40.50.12780:FF:000012">
    <property type="entry name" value="Non-ribosomal peptide synthetase"/>
    <property type="match status" value="3"/>
</dbReference>
<dbReference type="Gene3D" id="3.40.640.10">
    <property type="entry name" value="Type I PLP-dependent aspartate aminotransferase-like (Major domain)"/>
    <property type="match status" value="1"/>
</dbReference>
<dbReference type="InterPro" id="IPR020845">
    <property type="entry name" value="AMP-binding_CS"/>
</dbReference>
<comment type="cofactor">
    <cofactor evidence="1">
        <name>pantetheine 4'-phosphate</name>
        <dbReference type="ChEBI" id="CHEBI:47942"/>
    </cofactor>
</comment>
<dbReference type="FunFam" id="1.10.1200.10:FF:000005">
    <property type="entry name" value="Nonribosomal peptide synthetase 1"/>
    <property type="match status" value="4"/>
</dbReference>
<evidence type="ECO:0000256" key="5">
    <source>
        <dbReference type="ARBA" id="ARBA00022553"/>
    </source>
</evidence>
<dbReference type="OrthoDB" id="4317020at2"/>
<keyword evidence="14" id="KW-1185">Reference proteome</keyword>
<dbReference type="InterPro" id="IPR015422">
    <property type="entry name" value="PyrdxlP-dep_Trfase_small"/>
</dbReference>
<feature type="domain" description="Ketosynthase family 3 (KS3)" evidence="12">
    <location>
        <begin position="675"/>
        <end position="1103"/>
    </location>
</feature>
<dbReference type="NCBIfam" id="NF003417">
    <property type="entry name" value="PRK04813.1"/>
    <property type="match status" value="6"/>
</dbReference>
<dbReference type="InterPro" id="IPR045851">
    <property type="entry name" value="AMP-bd_C_sf"/>
</dbReference>
<dbReference type="Pfam" id="PF00698">
    <property type="entry name" value="Acyl_transf_1"/>
    <property type="match status" value="1"/>
</dbReference>
<keyword evidence="4" id="KW-0963">Cytoplasm</keyword>
<dbReference type="CDD" id="cd19531">
    <property type="entry name" value="LCL_NRPS-like"/>
    <property type="match status" value="3"/>
</dbReference>
<dbReference type="GO" id="GO:0005829">
    <property type="term" value="C:cytosol"/>
    <property type="evidence" value="ECO:0007669"/>
    <property type="project" value="TreeGrafter"/>
</dbReference>
<evidence type="ECO:0000313" key="13">
    <source>
        <dbReference type="EMBL" id="PSL44992.1"/>
    </source>
</evidence>
<dbReference type="InterPro" id="IPR023213">
    <property type="entry name" value="CAT-like_dom_sf"/>
</dbReference>
<feature type="domain" description="Carrier" evidence="11">
    <location>
        <begin position="5368"/>
        <end position="5443"/>
    </location>
</feature>
<reference evidence="13 14" key="1">
    <citation type="submission" date="2018-03" db="EMBL/GenBank/DDBJ databases">
        <title>Genomic Encyclopedia of Archaeal and Bacterial Type Strains, Phase II (KMG-II): from individual species to whole genera.</title>
        <authorList>
            <person name="Goeker M."/>
        </authorList>
    </citation>
    <scope>NUCLEOTIDE SEQUENCE [LARGE SCALE GENOMIC DNA]</scope>
    <source>
        <strain evidence="13 14">DSM 24859</strain>
    </source>
</reference>
<dbReference type="Gene3D" id="3.30.559.30">
    <property type="entry name" value="Nonribosomal peptide synthetase, condensation domain"/>
    <property type="match status" value="4"/>
</dbReference>
<dbReference type="InterPro" id="IPR020841">
    <property type="entry name" value="PKS_Beta-ketoAc_synthase_dom"/>
</dbReference>
<dbReference type="Pfam" id="PF02801">
    <property type="entry name" value="Ketoacyl-synt_C"/>
    <property type="match status" value="1"/>
</dbReference>
<comment type="subcellular location">
    <subcellularLocation>
        <location evidence="2">Cytoplasm</location>
    </subcellularLocation>
</comment>
<evidence type="ECO:0000256" key="1">
    <source>
        <dbReference type="ARBA" id="ARBA00001957"/>
    </source>
</evidence>
<dbReference type="InterPro" id="IPR016035">
    <property type="entry name" value="Acyl_Trfase/lysoPLipase"/>
</dbReference>
<keyword evidence="5" id="KW-0597">Phosphoprotein</keyword>
<dbReference type="PANTHER" id="PTHR45527:SF14">
    <property type="entry name" value="PLIPASTATIN SYNTHASE SUBUNIT B"/>
    <property type="match status" value="1"/>
</dbReference>
<dbReference type="Gene3D" id="3.40.50.1820">
    <property type="entry name" value="alpha/beta hydrolase"/>
    <property type="match status" value="1"/>
</dbReference>
<dbReference type="EMBL" id="PYAW01000005">
    <property type="protein sequence ID" value="PSL44992.1"/>
    <property type="molecule type" value="Genomic_DNA"/>
</dbReference>
<name>A0A2P8HFI0_CHINA</name>
<dbReference type="Gene3D" id="3.40.366.10">
    <property type="entry name" value="Malonyl-Coenzyme A Acyl Carrier Protein, domain 2"/>
    <property type="match status" value="1"/>
</dbReference>
<dbReference type="Pfam" id="PF00668">
    <property type="entry name" value="Condensation"/>
    <property type="match status" value="4"/>
</dbReference>
<dbReference type="PROSITE" id="PS52004">
    <property type="entry name" value="KS3_2"/>
    <property type="match status" value="1"/>
</dbReference>
<dbReference type="InterPro" id="IPR001227">
    <property type="entry name" value="Ac_transferase_dom_sf"/>
</dbReference>
<dbReference type="Gene3D" id="3.30.70.3290">
    <property type="match status" value="1"/>
</dbReference>
<evidence type="ECO:0000259" key="12">
    <source>
        <dbReference type="PROSITE" id="PS52004"/>
    </source>
</evidence>
<dbReference type="RefSeq" id="WP_106530408.1">
    <property type="nucleotide sequence ID" value="NZ_PYAW01000005.1"/>
</dbReference>
<evidence type="ECO:0000256" key="10">
    <source>
        <dbReference type="ARBA" id="ARBA00054155"/>
    </source>
</evidence>
<dbReference type="Proteomes" id="UP000240971">
    <property type="component" value="Unassembled WGS sequence"/>
</dbReference>
<dbReference type="Pfam" id="PF00202">
    <property type="entry name" value="Aminotran_3"/>
    <property type="match status" value="1"/>
</dbReference>
<dbReference type="PANTHER" id="PTHR45527">
    <property type="entry name" value="NONRIBOSOMAL PEPTIDE SYNTHETASE"/>
    <property type="match status" value="1"/>
</dbReference>
<accession>A0A2P8HFI0</accession>
<dbReference type="Gene3D" id="2.30.38.10">
    <property type="entry name" value="Luciferase, Domain 3"/>
    <property type="match status" value="4"/>
</dbReference>
<evidence type="ECO:0000259" key="11">
    <source>
        <dbReference type="PROSITE" id="PS50075"/>
    </source>
</evidence>
<evidence type="ECO:0000256" key="3">
    <source>
        <dbReference type="ARBA" id="ARBA00022450"/>
    </source>
</evidence>
<dbReference type="InterPro" id="IPR014043">
    <property type="entry name" value="Acyl_transferase_dom"/>
</dbReference>
<dbReference type="Pfam" id="PF00109">
    <property type="entry name" value="ketoacyl-synt"/>
    <property type="match status" value="1"/>
</dbReference>
<gene>
    <name evidence="13" type="ORF">CLV51_105367</name>
</gene>
<dbReference type="InterPro" id="IPR014031">
    <property type="entry name" value="Ketoacyl_synth_C"/>
</dbReference>
<comment type="similarity">
    <text evidence="9">In the C-terminal section; belongs to the NRP synthetase family.</text>
</comment>
<dbReference type="CDD" id="cd00610">
    <property type="entry name" value="OAT_like"/>
    <property type="match status" value="1"/>
</dbReference>
<dbReference type="Gene3D" id="3.40.50.980">
    <property type="match status" value="8"/>
</dbReference>
<keyword evidence="3" id="KW-0596">Phosphopantetheine</keyword>
<dbReference type="FunFam" id="2.30.38.10:FF:000001">
    <property type="entry name" value="Non-ribosomal peptide synthetase PvdI"/>
    <property type="match status" value="1"/>
</dbReference>
<dbReference type="FunFam" id="3.40.50.980:FF:000002">
    <property type="entry name" value="Enterobactin synthetase component F"/>
    <property type="match status" value="1"/>
</dbReference>
<dbReference type="InterPro" id="IPR018201">
    <property type="entry name" value="Ketoacyl_synth_AS"/>
</dbReference>
<dbReference type="InterPro" id="IPR020806">
    <property type="entry name" value="PKS_PP-bd"/>
</dbReference>
<dbReference type="Gene3D" id="1.10.1200.10">
    <property type="entry name" value="ACP-like"/>
    <property type="match status" value="5"/>
</dbReference>
<dbReference type="InterPro" id="IPR006162">
    <property type="entry name" value="Ppantetheine_attach_site"/>
</dbReference>
<feature type="domain" description="Carrier" evidence="11">
    <location>
        <begin position="1586"/>
        <end position="1664"/>
    </location>
</feature>
<dbReference type="PROSITE" id="PS00012">
    <property type="entry name" value="PHOSPHOPANTETHEINE"/>
    <property type="match status" value="4"/>
</dbReference>
<dbReference type="SUPFAM" id="SSF47336">
    <property type="entry name" value="ACP-like"/>
    <property type="match status" value="6"/>
</dbReference>
<dbReference type="InterPro" id="IPR015421">
    <property type="entry name" value="PyrdxlP-dep_Trfase_major"/>
</dbReference>
<keyword evidence="7" id="KW-0663">Pyridoxal phosphate</keyword>
<dbReference type="SMART" id="SM00827">
    <property type="entry name" value="PKS_AT"/>
    <property type="match status" value="1"/>
</dbReference>
<dbReference type="InterPro" id="IPR032821">
    <property type="entry name" value="PKS_assoc"/>
</dbReference>
<dbReference type="CDD" id="cd19543">
    <property type="entry name" value="DCL_NRPS"/>
    <property type="match status" value="1"/>
</dbReference>
<dbReference type="InterPro" id="IPR010071">
    <property type="entry name" value="AA_adenyl_dom"/>
</dbReference>
<evidence type="ECO:0000313" key="14">
    <source>
        <dbReference type="Proteomes" id="UP000240971"/>
    </source>
</evidence>
<protein>
    <submittedName>
        <fullName evidence="13">Amino acid adenylation domain-containing protein</fullName>
    </submittedName>
</protein>
<organism evidence="13 14">
    <name type="scientific">Chitinophaga niastensis</name>
    <dbReference type="NCBI Taxonomy" id="536980"/>
    <lineage>
        <taxon>Bacteria</taxon>
        <taxon>Pseudomonadati</taxon>
        <taxon>Bacteroidota</taxon>
        <taxon>Chitinophagia</taxon>
        <taxon>Chitinophagales</taxon>
        <taxon>Chitinophagaceae</taxon>
        <taxon>Chitinophaga</taxon>
    </lineage>
</organism>
<dbReference type="PROSITE" id="PS50075">
    <property type="entry name" value="CARRIER"/>
    <property type="match status" value="6"/>
</dbReference>
<dbReference type="Gene3D" id="3.40.47.10">
    <property type="match status" value="1"/>
</dbReference>
<dbReference type="Gene3D" id="3.40.50.12780">
    <property type="entry name" value="N-terminal domain of ligase-like"/>
    <property type="match status" value="1"/>
</dbReference>
<dbReference type="GO" id="GO:0043041">
    <property type="term" value="P:amino acid activation for nonribosomal peptide biosynthetic process"/>
    <property type="evidence" value="ECO:0007669"/>
    <property type="project" value="TreeGrafter"/>
</dbReference>
<dbReference type="InterPro" id="IPR016036">
    <property type="entry name" value="Malonyl_transacylase_ACP-bd"/>
</dbReference>
<evidence type="ECO:0000256" key="9">
    <source>
        <dbReference type="ARBA" id="ARBA00029443"/>
    </source>
</evidence>
<comment type="caution">
    <text evidence="13">The sequence shown here is derived from an EMBL/GenBank/DDBJ whole genome shotgun (WGS) entry which is preliminary data.</text>
</comment>
<dbReference type="SUPFAM" id="SSF52151">
    <property type="entry name" value="FabD/lysophospholipase-like"/>
    <property type="match status" value="1"/>
</dbReference>
<dbReference type="GO" id="GO:0008483">
    <property type="term" value="F:transaminase activity"/>
    <property type="evidence" value="ECO:0007669"/>
    <property type="project" value="InterPro"/>
</dbReference>
<dbReference type="Gene3D" id="3.30.559.10">
    <property type="entry name" value="Chloramphenicol acetyltransferase-like domain"/>
    <property type="match status" value="4"/>
</dbReference>
<dbReference type="SMART" id="SM00823">
    <property type="entry name" value="PKS_PP"/>
    <property type="match status" value="6"/>
</dbReference>
<dbReference type="InterPro" id="IPR036736">
    <property type="entry name" value="ACP-like_sf"/>
</dbReference>
<dbReference type="CDD" id="cd17643">
    <property type="entry name" value="A_NRPS_Cytc1-like"/>
    <property type="match status" value="1"/>
</dbReference>
<dbReference type="PROSITE" id="PS00606">
    <property type="entry name" value="KS3_1"/>
    <property type="match status" value="1"/>
</dbReference>
<dbReference type="InterPro" id="IPR009081">
    <property type="entry name" value="PP-bd_ACP"/>
</dbReference>
<dbReference type="SUPFAM" id="SSF52777">
    <property type="entry name" value="CoA-dependent acyltransferases"/>
    <property type="match status" value="8"/>
</dbReference>
<evidence type="ECO:0000256" key="4">
    <source>
        <dbReference type="ARBA" id="ARBA00022490"/>
    </source>
</evidence>
<dbReference type="GO" id="GO:0030170">
    <property type="term" value="F:pyridoxal phosphate binding"/>
    <property type="evidence" value="ECO:0007669"/>
    <property type="project" value="InterPro"/>
</dbReference>
<dbReference type="InterPro" id="IPR000873">
    <property type="entry name" value="AMP-dep_synth/lig_dom"/>
</dbReference>
<sequence>MENKFVPQTLVEMFFSIKHNHDTGINFILSGNTTSFLSYQSLHDNALVWLGYLQANGVQAGHEIVFQLDDNKTFIQLFWACILGGIIPVPLTLSFHGENARKLSNIQPYLKHPYLFTNQANYEKLRKLEHDNAEINGKYFDKILFFEDMPVAGIKGSVKEATPDTIAFIQFSSGSTGDPKGVTLTHRNLITNIRAAADAHKSSRQDCYLSWMPLTHDMGLIGFHLYPMIVGAVQCLMPADLFIRNPLLWMQKASEHKATIICSPNFGYKYFLNHFTAEKGKDWDLSSVRIILNGAEPVSATICRDFMQSLENSGLHPHAMCAGYGLAEATLEVTFPGVHVPFSSIFIPRKALVTGQRVIKDDPENTGDTADSMEVVNLGMPISGVSIKIANKNGQSLESGRLGIIWIKGDAVTKGYYNNTVATAAVIRQDGWLNTGDTGFIWKDCLYVTGRVKDIIFVNGVNVFPHDIEEMLEKIEGIEGKAAGKVAACGVPDEKTGSECVVVFVVHKSSVTSFLPVIAAVKKYAAINMGLEIKQVIPVKKIPKTTSGKVKRYLLAAEYQNGVYEGMIQQITEVTGYPVDENSTLRDWLRQWLQNRTGTTKEELDQDKTFAGYGVTSMLAVALAADLQTWLQVVVDNTVIYNFPTIPALTKHLSGIVVTPGIKNEHPHYYNDSSDNRIAIIGMGCRFPGGVSNPGHFWDLLMEERSGVSVIPKDRWGPDAQFDRDTDAPDNVYIRQAGVITDVDQFDPLFFGISPKEAAGMDPQQRLLLEVSWEALEHAGIRPSKLRGSDSGVFIGMGTDDYAQIIRKNMSAEYFEDAFSTLGLERSIAAGRIAYVLDFHGPVMQLDTACSSSLLSVHQACQSLLHKECSLALAGGVNLMLSPEATIKLHRMKALSSSGFCKTFDDSADGYVRGEGCGIVVLKRLRDALADGDNILAVIRGSAVNHDGLSNGLTAPNGSAQQQLLEKALKYAGVSPDAIQYIETHGTGTRLGDPVEVQALNNVYGSSRPASQPLMIGAVKTNIGHLEAAAGIAGLIKTVLCLQHKKIPANLHFHTPNKFIPWKDMTLKVVDRLTPWEPVSGKRCAGVSAFGLSGTNVHMILEEAAGTTDKIEVNKQLPAYPSYPILLSAKTSEALQQLADNYIALLENTTASLPDISGSTVFTREIFKHRLAFEAASVQEARKYLQTFLTGAEQKGMQYGVSGEQQGKLVWLFTGGGAQYWNMGKELYENNVIFKEVIDRCSIFLEKCWGFSLTALLYEKEKEEASRLLLQMTYFQPAIYAVSCALAEVWKSWNIFPSIVAGHSVGEYAAAYTAGVFSLEDGLKIVTERARLMQAVKEPGGMATVFASEEVVAAAIAPYGKSLSVAAINAPGQTVISGQKKAVNTVLQSLSLSGIDAKELLIAHASHSPLMEPILQEFREVADSVRYNPPALHLISNVTGKPLSGEVDWPTYWCDQIVQPVQFFKSMQAIKQMGGALLMELGPQPNLLSIIQATSLYDEGDLIPNMRFGRSSWSTMLESIMLLYIKGIQINWNSFYDMYSYRKVPLPTYPFTRQRYWITADETMQPYMKINNTPPDLTNGITVNGEDRTEILGALAAIFGSLLKIPPTEINIHQRFLELGADSLVLTNAVRRIEKRYALNFTIKQLFEDINTLDRMADYIAKQRVHVSDIKVPAALKAPREEPAASVVRETGTIASVADYSSIVQRQLDIIEQQGRYQYDLMSQQLQLLSKGQVIKRVPDQPLSGGNADISPVTLNKQPLQEPQSNGTPVLRKNHKTIFPKIDTRSGQTDFTAAQQEYLDAFISRYNLKTKTSKALTQQYRPVLADNRVAMGFRFSTKEMHYPIQVASSFGSKVTDVDGNEYIDLAMGFGVNLLGHRPEVVVSAVQRQLHTGFQLGPMSPLTGEVASRIAALTGMDRVSFHNSGTEAVMTAVRIARAVTKRKKIAIFIGAYHGHFDGTLATIEDIEADHRSIPLTSGVLENMVADVLIFDYTHPQVVEQIRAFAPELAAVVVEPVQSRNPGYQPVAMLKELRAMTASENIVMIFDEMITGFRIHPGGAQAYFGIKADLVTYGKIAGGGLPIGIVAGKRQYMDALDGGNWQYGDGSYPKVETTYFAGTFCKHPLSMAAALALLTELAERGPALQEQLNIRTARLVNDIADFFLKNNVPMEVHHFGSLFHFSSTVNMDIFFYHLLEKGVYIWEGRTCFLSVAHTDEDIDFMLSAVKNSIRDLQHAGFLATQSDDKTTTTTGFRIPLSFSQESLWLIDQLEGSVHYHVPAVLKLKGKLDHNALTFALKEIVHRHEALRTVIRQSDEQDNSACQHVLDAGQWELPVTGQEAFKDNPAALQEYVLAFSQIPFDLSRDYMLKSRLLKLSPDEHILILVFHHIAFDDWSSHIFFRELTELYSARLENRPHRLLPVGMSYTDYAIQQRSFFTGALRDKHLTYWKHQLQGAVSLNLPADYPLPANKSREGKLISFHIDRSLTVQLRQLSQQQGTTLYMTLLAVFKVLLYRLSGQEDICVGSPVSGRSKEAVEDMIGFFVNTVVLRSNLSNHPSFATFLQQVKTTALTAYEYEEAPFEKVVSEVITDRTPDHHPLFQVMFVWQHTPDMSELHLGEATLSLEKTKRNTSLFDITLLIEEGPDDLYGEIEYSTDLYSAETISRWISLLKQLLYTVVKSPEIPIHSLSILTEEEEKQLLESFNNGAVNYPADKTIIDLFREQAARTPDATALDFEGGLMTYKTLDDRSDQLAQYLCSKGVKAEMLIPVCLQRSPEMIVGILGILKAGGAYVPIDPDYPSARIRYILEDTSAAFVLSSNSCRHCFTALTQQIDVIYLDDDTDIIGSFPGIAPDIVVAPEQLAYIIYTSGSTGSPKGVMIEHRNVVRLFETEMPYYDFNDRDVWTLFHSFCFDFSVWEMYGALFYGGRLVIVPKHIAQDATLFGKLLVAKSVTILNQTPSAFYVLQDYLTAHIRSVPVRYVIFGGEALDPGKLQPWLDNYPDCKLVNMYGITETTVHVTYQPINAGQQNARSIIGRAIPTLSIYVLDPYRNLVPVGVTGELYVSGAGLSRGYLHRPDLTAERFVHNPFTSGAGEKMYRTGDLGRWLPDGNIEYLGRIDDQVKIRGHRIELGEVTQVLRQCELVSQAFVLTATPGEQSESNHSYLVGYVVPVGTFDRERIMSYLIERLPEYMVPVSLVALDKLPLTANGKIDKKQLPDPNTGLLSANIYVAPRNEAEQMLAILWAQLLGVEKVGIRDNFFELGGDSIVAIQVVSRLRKAGYELRPGSLFKYQTIEKLSFLLSPEEEAPVEIHNNITLSSANFLPPDCYGLEEELNDNRLHDFLTGVYERKAAHGRITSMYPLSGLQEGMLFHAVYDLQTADYINQFSCEFEQLQINIFEECWHYLLQRHSILRSGFYPDSFNVPVQCVHSNVPLELPVADFSHMEKDVQQQALAAYEAADRIKGFDLTNPPLMRLSLIHLDKGRYRFLWTHHHIILDGWSLVVLVEELQYIYRMLVSGQKPLWGDEDLYEDYIRYIGQQDKEKAALYWREYLGDITEGTLLPFIENTAERTKGGGTYKEEFLEMDEAVTKKISHYARSRHITVNTLMQGIWCYLLYRYTGNQSVTFGVTVSGRPETLSGMEERVGLFINGLPLHTRLDELATITEWLQTLQGNQLQSREYQYNPLYMIRQWLGISGDIFDSVMVFENFPFGNALSPDHRLRLDEIRVFEQNNYPLSIIITEEKALRISFCYNIKLLEQSTVQMMAGHFEQVLLQIVNNQVKSFKELELLTTTERKQLLETFNNTTVNEPAQQYKTLIDLLENQALCTPEATALVYDECTLSYEALVKRVNQFAHYLRGQGVTTETLVPVCMERSINMIVSILAIMKAGGAYVPIDPDFPAERIGHIIEDCKATLLLTSSMYRQKLPAMENIRIIEPEEETISEQILPSLIPAVIPSQLAYVIYTSGSTGRPKGVMIEHRGMLNHLQAKVKTLHINQTSVVAFTAACTFDISVWQMFAALIGGGKTVIYKEDLIFHPAALMESVSRDKITILELVPSYLASLLQEFSGAITFSLQYLLVTGEAVSKQLLKQWFSHRIFGTIPVVNAYGPTEASDDICHYVMHETPVYANVPVGTPIQNLKVYILGPSLQLCPVGVKGEIYVSGIGVARGYLQHAALTAEKFVTDPFSADKSVRMYCTGDLGKWLPDGNIEYLGRIDDQVKIRGYRVELGEIERVLQESGLISEVAVIAWSAADNDQRLAAYIVPAGAFDRESIIAYLRQRLPVYMIPDDWIVLDKLPLTANGKINRNILPAPETVVLPANAYVAPRNTTEEILGSLWQQLLGVQRIGIHDNFFRLGGHSLKAIRLMAGIRTTLHKEVSIKSLFQFPTISGLAAQLLSSGGNKALPALEVMPRPDFIPLSYSQERLWFIHQMEGSVQYHLPAVLRLKGKLNKDALAFALQAVINRHEVLRTVIRQSAEKDMAWQCVEDKDQWQLTIIDDATCKTDPEALQHYIKALIDIPFDLTADHMLRAHLMVIGEEEHVLVITLHHIAFDDWSAGIIIRELVEFYDAFTKERSPVLAPLNLQYADYAIWQRKYLSKSLLEHKINYWKEKLSGVPVLKLPTDYVRPVLQKSNGAGYSFYLDKTLTHQLKELYLQQGTTLFMTLLAAFKVLLYRYTGQTDICVGCSTGARLQEAEALIGFFVNTLALRSDLSDNPSFLTFLHQVKEVSLSAYEHQEVPFEMVVEAVVNEREISRNPLFQVLFVMHNVPEIPEIRLGDIVLSGEIFDHTASRFDMSFSVVEEADRLQISVAYRNDLFSATTIERMAGHFVQLLQSIVRNPEQQVGTLSMLTDVEEKQLLTDFSQSIATYPEGKTVVDLFESQAASSPDAVALVFESCSLTYRELNRQADCLAAYLFKQGVKAGTLVPICVERSVHMITAILGILKAGAVYVPIDADYPADRINYILSDTAAAVIISSDACRHQLPVTLDIICLDRDNEKIRKETQLLPVQAPAPDQTAYIIYTSGSTGTPKGVMVTHRNLVDYFFGLKEKVPVEDCRSFALLSSIATDLGNTVVYSALLTGASLHLFSLTTVSDGNLLLDYFSRQSIDCIKIVPSHWKALSASGRLLLPEKLLIFGGEALDTAVADSIRLSGAACMIVNHYGPTETTIGKLLHIVNEHTVYHYNIPIGKPFSNTRIYVLSPYNQLCPVGIPGELYVGGDGVALGYYNNEVLTESRFIADPYLITGETRFYRTGDRVKYLPDGNIVFIGRMDEQVKIRGYRVEPGETERVLNACTGVKQAVVTVSNNADQLIGYIIPAGVFDKNAILFYLKERLPEYMIPSVLVEVKVFPLLANGKIDKHALPDPGTTALSGETYVAARNETELILVNNWQQLLNVGKVGIHDNFFELGGHSLLAMRLTFFLRKAFQTEVSVKNLFLYPTIAGLAAFIEEQQKGTAVPVINIMPRPERIPLSYSQERLWFIDRLEGSVQYHISAVLKLKGKLNTACLHNALKALVNRHEVLRTVIAHEDGIPYQRILDKDSWQLTVTDAPLYRKDTLVLQSYINQLMAAPFDLTEDHPLRAYLVVLGEEEYLLELTLHHIACDGWSADIILKELAALYNAYVDNTDIILPSLPIQYADYAIWQRADLSGTTLDNKLEYWRGKLKGVATLQLPTDYPRPGIQSTRGAKSAFRLDLELLNKLRQLSNQQGTTLFMTLLTVFKILLYRYSGQDDICVGSPIAGRIYQEVTELIGFFVNTLALRSDVKEGLSFISLLRQVKQTTLDAYDHQEVPFEKIVEAIVRSRDLSRNPVFQMMFELRNTPQVVAPALKDVEVSAIDIEQQTTQFDLTVTMQEEANGLYGEMVYCVDLFHAKTIDRMMRHYEQLLKAVVATPGAQVKALSMLTPEEEHQLLVTFNDTATDNDHIAGKTFLHLFSEQVALTPDAVAVVFEKETLSYRELNEHAEQLASYLISKNIAPETFVPVCIERSPLLIIAILGIMKSGAAYVPIDMGLPAKRISYLLEDCNAGLIISSSYGKQQLPLHGYEIVLMDADWEIIARQPAVSLETRTTPNSLAYLIYTSGSTGQPKGVMIEHRGMLNHLLAKMNDLKINQDTILACTAAYTFDISVWQLFAALLCGGRTVIYADDLIAYPSGLIRAIDDDKITILELVPSYLDVLLQEKTSVTFKSVQYLLVTGEPVSKHLLEKWFKHKNFGSIPVVNAYGPTEASDDICHYFMYGIPDATNVPVGKALQNLKIYILNDALQLCPVGITGEICVAGTGVARGYLNRAELNAEKFIRDPFNTVEDIRMFRTGDIGCWLPDGNIVFMGRKDDQVKLNGFRIEPGEIEYVMQQCELIKQAVVLIKTIPQDDMGNSTRQQLVGYIVPEGNFSRAQILFYLKERLPEYMIPSQLIELDRIPLTINGKIDKQQLLELFTPVSLTDTYTPPRSETEHMLVSIWQKLLGIQQVGICDNFFELGGHSLLAMRLVSELYELFQVEVPVSAVFQLNNIESLARYMEVRKDDFMSVDKDAFEL</sequence>
<feature type="domain" description="Carrier" evidence="11">
    <location>
        <begin position="579"/>
        <end position="657"/>
    </location>
</feature>
<dbReference type="GO" id="GO:0031177">
    <property type="term" value="F:phosphopantetheine binding"/>
    <property type="evidence" value="ECO:0007669"/>
    <property type="project" value="InterPro"/>
</dbReference>
<evidence type="ECO:0000256" key="7">
    <source>
        <dbReference type="ARBA" id="ARBA00022898"/>
    </source>
</evidence>
<dbReference type="Pfam" id="PF16197">
    <property type="entry name" value="KAsynt_C_assoc"/>
    <property type="match status" value="1"/>
</dbReference>
<dbReference type="InterPro" id="IPR001242">
    <property type="entry name" value="Condensation_dom"/>
</dbReference>
<dbReference type="FunFam" id="3.40.50.980:FF:000001">
    <property type="entry name" value="Non-ribosomal peptide synthetase"/>
    <property type="match status" value="4"/>
</dbReference>
<dbReference type="CDD" id="cd00833">
    <property type="entry name" value="PKS"/>
    <property type="match status" value="1"/>
</dbReference>
<dbReference type="SMART" id="SM00825">
    <property type="entry name" value="PKS_KS"/>
    <property type="match status" value="1"/>
</dbReference>
<dbReference type="InterPro" id="IPR042099">
    <property type="entry name" value="ANL_N_sf"/>
</dbReference>
<proteinExistence type="inferred from homology"/>
<keyword evidence="6" id="KW-0808">Transferase</keyword>
<dbReference type="GO" id="GO:0004315">
    <property type="term" value="F:3-oxoacyl-[acyl-carrier-protein] synthase activity"/>
    <property type="evidence" value="ECO:0007669"/>
    <property type="project" value="InterPro"/>
</dbReference>
<dbReference type="SUPFAM" id="SSF55048">
    <property type="entry name" value="Probable ACP-binding domain of malonyl-CoA ACP transacylase"/>
    <property type="match status" value="1"/>
</dbReference>
<dbReference type="GO" id="GO:0006633">
    <property type="term" value="P:fatty acid biosynthetic process"/>
    <property type="evidence" value="ECO:0007669"/>
    <property type="project" value="InterPro"/>
</dbReference>
<dbReference type="InterPro" id="IPR029058">
    <property type="entry name" value="AB_hydrolase_fold"/>
</dbReference>
<dbReference type="Pfam" id="PF00501">
    <property type="entry name" value="AMP-binding"/>
    <property type="match status" value="5"/>
</dbReference>
<dbReference type="InterPro" id="IPR005814">
    <property type="entry name" value="Aminotrans_3"/>
</dbReference>
<dbReference type="Gene3D" id="3.30.300.30">
    <property type="match status" value="5"/>
</dbReference>
<dbReference type="SUPFAM" id="SSF56801">
    <property type="entry name" value="Acetyl-CoA synthetase-like"/>
    <property type="match status" value="5"/>
</dbReference>
<dbReference type="InterPro" id="IPR014030">
    <property type="entry name" value="Ketoacyl_synth_N"/>
</dbReference>